<name>A0A8J4UWH0_9MYCE</name>
<evidence type="ECO:0000256" key="1">
    <source>
        <dbReference type="SAM" id="MobiDB-lite"/>
    </source>
</evidence>
<evidence type="ECO:0000313" key="3">
    <source>
        <dbReference type="EMBL" id="KAF2069553.1"/>
    </source>
</evidence>
<proteinExistence type="predicted"/>
<evidence type="ECO:0000313" key="4">
    <source>
        <dbReference type="Proteomes" id="UP000695562"/>
    </source>
</evidence>
<feature type="chain" id="PRO_5035223447" evidence="2">
    <location>
        <begin position="21"/>
        <end position="632"/>
    </location>
</feature>
<keyword evidence="2" id="KW-0732">Signal</keyword>
<protein>
    <submittedName>
        <fullName evidence="3">Uncharacterized protein</fullName>
    </submittedName>
</protein>
<accession>A0A8J4UWH0</accession>
<keyword evidence="4" id="KW-1185">Reference proteome</keyword>
<dbReference type="AlphaFoldDB" id="A0A8J4UWH0"/>
<dbReference type="EMBL" id="AJWJ01000642">
    <property type="protein sequence ID" value="KAF2069553.1"/>
    <property type="molecule type" value="Genomic_DNA"/>
</dbReference>
<evidence type="ECO:0000256" key="2">
    <source>
        <dbReference type="SAM" id="SignalP"/>
    </source>
</evidence>
<comment type="caution">
    <text evidence="3">The sequence shown here is derived from an EMBL/GenBank/DDBJ whole genome shotgun (WGS) entry which is preliminary data.</text>
</comment>
<feature type="region of interest" description="Disordered" evidence="1">
    <location>
        <begin position="560"/>
        <end position="608"/>
    </location>
</feature>
<dbReference type="PANTHER" id="PTHR24032">
    <property type="entry name" value="EGF-LIKE DOMAIN-CONTAINING PROTEIN-RELATED-RELATED"/>
    <property type="match status" value="1"/>
</dbReference>
<dbReference type="PANTHER" id="PTHR24032:SF17">
    <property type="entry name" value="EGF-LIKE DOMAIN-CONTAINING PROTEIN"/>
    <property type="match status" value="1"/>
</dbReference>
<sequence>MDKILFVCLIVCALVCSSSAFLNSNDYQKINILVGKINETFPLGTSQSNICSRTSNSLLIKCMTTFGGGGNESSIYQISISSTNPSSPSLNATDFQGFSILSQLRLSRVILSNQFLLDLNIYVPKIIDLTIDNSGIYDIPKGIKYETLEINYEQTFNDQYLSTISKIQNLFVTYGSGFNLYNDFTAPTEISLRNLRLKTYSFPDFSNVVTQSPIELTIYPSSNLDISNSTKIGNLQIKSIEFGSRNDVNLINVTFPKFIETYSAYPFDFYSNNIKWNLDRPLDLSGSKCKSLIFRDGAGLNVIGSDQYPISKASPMGMTVKLNQSGLKQANFSVISQTSSTYLNGNQITMDIPDMLFLNSSDIFARVVDGDGNKRNQLSLDVANNRFRGTIPNFFCNLWVDFSNASFIGQLPSCYTCFLNSSDIRALVKNNAFTNYMDIMPPSFYPPCTTIKINNFLVAKPKSYMPSSIINVFYIIGKDFGINSNIVAQVSGFGKNLTFSPLKYNEIYYIELSSNDANTLKAANQMIVTFVVPQISITLDISRVFNNVYDANALIITPFDAPSSTPEPSNTPSNTPSDTPSNTPSTTPSSPTTNSTTSTIGPEETEPNLGSMIQLPLLSLYLILTIAATILI</sequence>
<dbReference type="Proteomes" id="UP000695562">
    <property type="component" value="Unassembled WGS sequence"/>
</dbReference>
<dbReference type="InterPro" id="IPR053331">
    <property type="entry name" value="EGF-like_comC"/>
</dbReference>
<organism evidence="3 4">
    <name type="scientific">Polysphondylium violaceum</name>
    <dbReference type="NCBI Taxonomy" id="133409"/>
    <lineage>
        <taxon>Eukaryota</taxon>
        <taxon>Amoebozoa</taxon>
        <taxon>Evosea</taxon>
        <taxon>Eumycetozoa</taxon>
        <taxon>Dictyostelia</taxon>
        <taxon>Dictyosteliales</taxon>
        <taxon>Dictyosteliaceae</taxon>
        <taxon>Polysphondylium</taxon>
    </lineage>
</organism>
<feature type="compositionally biased region" description="Low complexity" evidence="1">
    <location>
        <begin position="562"/>
        <end position="599"/>
    </location>
</feature>
<feature type="signal peptide" evidence="2">
    <location>
        <begin position="1"/>
        <end position="20"/>
    </location>
</feature>
<gene>
    <name evidence="3" type="ORF">CYY_009130</name>
</gene>
<reference evidence="3" key="1">
    <citation type="submission" date="2020-01" db="EMBL/GenBank/DDBJ databases">
        <title>Development of genomics and gene disruption for Polysphondylium violaceum indicates a role for the polyketide synthase stlB in stalk morphogenesis.</title>
        <authorList>
            <person name="Narita B."/>
            <person name="Kawabe Y."/>
            <person name="Kin K."/>
            <person name="Saito T."/>
            <person name="Gibbs R."/>
            <person name="Kuspa A."/>
            <person name="Muzny D."/>
            <person name="Queller D."/>
            <person name="Richards S."/>
            <person name="Strassman J."/>
            <person name="Sucgang R."/>
            <person name="Worley K."/>
            <person name="Schaap P."/>
        </authorList>
    </citation>
    <scope>NUCLEOTIDE SEQUENCE</scope>
    <source>
        <strain evidence="3">QSvi11</strain>
    </source>
</reference>